<keyword evidence="3" id="KW-1185">Reference proteome</keyword>
<feature type="transmembrane region" description="Helical" evidence="1">
    <location>
        <begin position="7"/>
        <end position="24"/>
    </location>
</feature>
<protein>
    <submittedName>
        <fullName evidence="2">Uncharacterized protein</fullName>
    </submittedName>
</protein>
<evidence type="ECO:0000313" key="2">
    <source>
        <dbReference type="EMBL" id="OEH46044.1"/>
    </source>
</evidence>
<dbReference type="RefSeq" id="WP_069683551.1">
    <property type="nucleotide sequence ID" value="NZ_LSOG01000078.1"/>
</dbReference>
<organism evidence="2 3">
    <name type="scientific">Legionella parisiensis</name>
    <dbReference type="NCBI Taxonomy" id="45071"/>
    <lineage>
        <taxon>Bacteria</taxon>
        <taxon>Pseudomonadati</taxon>
        <taxon>Pseudomonadota</taxon>
        <taxon>Gammaproteobacteria</taxon>
        <taxon>Legionellales</taxon>
        <taxon>Legionellaceae</taxon>
        <taxon>Legionella</taxon>
    </lineage>
</organism>
<dbReference type="Proteomes" id="UP000095229">
    <property type="component" value="Unassembled WGS sequence"/>
</dbReference>
<proteinExistence type="predicted"/>
<evidence type="ECO:0000256" key="1">
    <source>
        <dbReference type="SAM" id="Phobius"/>
    </source>
</evidence>
<reference evidence="2 3" key="1">
    <citation type="submission" date="2016-02" db="EMBL/GenBank/DDBJ databases">
        <title>Secondary metabolites in Legionella.</title>
        <authorList>
            <person name="Tobias N.J."/>
            <person name="Bode H.B."/>
        </authorList>
    </citation>
    <scope>NUCLEOTIDE SEQUENCE [LARGE SCALE GENOMIC DNA]</scope>
    <source>
        <strain evidence="2 3">DSM 19216</strain>
    </source>
</reference>
<keyword evidence="1" id="KW-1133">Transmembrane helix</keyword>
<keyword evidence="1" id="KW-0812">Transmembrane</keyword>
<dbReference type="STRING" id="45071.Lpar_0344"/>
<feature type="transmembrane region" description="Helical" evidence="1">
    <location>
        <begin position="62"/>
        <end position="88"/>
    </location>
</feature>
<dbReference type="AlphaFoldDB" id="A0A1E5JND8"/>
<name>A0A1E5JND8_9GAMM</name>
<keyword evidence="1" id="KW-0472">Membrane</keyword>
<accession>A0A1E5JND8</accession>
<evidence type="ECO:0000313" key="3">
    <source>
        <dbReference type="Proteomes" id="UP000095229"/>
    </source>
</evidence>
<gene>
    <name evidence="2" type="ORF">lpari_02926</name>
</gene>
<sequence length="133" mass="14861">MYVLKRLLAIALGVIVLPIRILAYNALYEAIAFLLGVVGVISLPVYLASVFNDHGVSTAKNFLLITVVIFPLVVTAIAIGFAFTTAFLVYNTVINMLESFWLGFRSGLLYEMDGFLECISFATYFNARHRYTY</sequence>
<dbReference type="EMBL" id="LSOG01000078">
    <property type="protein sequence ID" value="OEH46044.1"/>
    <property type="molecule type" value="Genomic_DNA"/>
</dbReference>
<feature type="transmembrane region" description="Helical" evidence="1">
    <location>
        <begin position="30"/>
        <end position="50"/>
    </location>
</feature>
<comment type="caution">
    <text evidence="2">The sequence shown here is derived from an EMBL/GenBank/DDBJ whole genome shotgun (WGS) entry which is preliminary data.</text>
</comment>